<protein>
    <submittedName>
        <fullName evidence="4">OmpH family outer membrane protein</fullName>
    </submittedName>
</protein>
<dbReference type="RefSeq" id="WP_346757846.1">
    <property type="nucleotide sequence ID" value="NZ_JAUJEB010000001.1"/>
</dbReference>
<reference evidence="4" key="1">
    <citation type="submission" date="2023-06" db="EMBL/GenBank/DDBJ databases">
        <title>Genomic of Agaribacillus aureum.</title>
        <authorList>
            <person name="Wang G."/>
        </authorList>
    </citation>
    <scope>NUCLEOTIDE SEQUENCE</scope>
    <source>
        <strain evidence="4">BMA12</strain>
    </source>
</reference>
<dbReference type="EMBL" id="JAUJEB010000001">
    <property type="protein sequence ID" value="MDN5212528.1"/>
    <property type="molecule type" value="Genomic_DNA"/>
</dbReference>
<gene>
    <name evidence="4" type="ORF">QQ020_10750</name>
</gene>
<evidence type="ECO:0000256" key="2">
    <source>
        <dbReference type="ARBA" id="ARBA00022729"/>
    </source>
</evidence>
<keyword evidence="5" id="KW-1185">Reference proteome</keyword>
<dbReference type="Pfam" id="PF03938">
    <property type="entry name" value="OmpH"/>
    <property type="match status" value="1"/>
</dbReference>
<dbReference type="SMART" id="SM00935">
    <property type="entry name" value="OmpH"/>
    <property type="match status" value="1"/>
</dbReference>
<dbReference type="InterPro" id="IPR005632">
    <property type="entry name" value="Chaperone_Skp"/>
</dbReference>
<proteinExistence type="inferred from homology"/>
<comment type="caution">
    <text evidence="4">The sequence shown here is derived from an EMBL/GenBank/DDBJ whole genome shotgun (WGS) entry which is preliminary data.</text>
</comment>
<organism evidence="4 5">
    <name type="scientific">Agaribacillus aureus</name>
    <dbReference type="NCBI Taxonomy" id="3051825"/>
    <lineage>
        <taxon>Bacteria</taxon>
        <taxon>Pseudomonadati</taxon>
        <taxon>Bacteroidota</taxon>
        <taxon>Cytophagia</taxon>
        <taxon>Cytophagales</taxon>
        <taxon>Splendidivirgaceae</taxon>
        <taxon>Agaribacillus</taxon>
    </lineage>
</organism>
<keyword evidence="2 3" id="KW-0732">Signal</keyword>
<dbReference type="InterPro" id="IPR024930">
    <property type="entry name" value="Skp_dom_sf"/>
</dbReference>
<sequence>MKNRILYAFIAVLFIGVNAGAQTGAPKIGFTSTEYILSLLPAAKEIQKELSDYNDQLSAQMKAKEKTFQEKFAAYQQTANTMTELIKKDKERELQSLEASLRQFQQDAQTSFADKQQKLLEPLLEEIRVAIQKVAEENNFTHILNSSTGGLDVLLYAKEEYDVSNLVLAKLGVQPPSTNN</sequence>
<evidence type="ECO:0000313" key="4">
    <source>
        <dbReference type="EMBL" id="MDN5212528.1"/>
    </source>
</evidence>
<dbReference type="SUPFAM" id="SSF111384">
    <property type="entry name" value="OmpH-like"/>
    <property type="match status" value="1"/>
</dbReference>
<evidence type="ECO:0000256" key="1">
    <source>
        <dbReference type="ARBA" id="ARBA00009091"/>
    </source>
</evidence>
<dbReference type="PANTHER" id="PTHR35089:SF1">
    <property type="entry name" value="CHAPERONE PROTEIN SKP"/>
    <property type="match status" value="1"/>
</dbReference>
<accession>A0ABT8L485</accession>
<evidence type="ECO:0000256" key="3">
    <source>
        <dbReference type="SAM" id="SignalP"/>
    </source>
</evidence>
<dbReference type="PANTHER" id="PTHR35089">
    <property type="entry name" value="CHAPERONE PROTEIN SKP"/>
    <property type="match status" value="1"/>
</dbReference>
<name>A0ABT8L485_9BACT</name>
<dbReference type="Gene3D" id="3.30.910.20">
    <property type="entry name" value="Skp domain"/>
    <property type="match status" value="1"/>
</dbReference>
<dbReference type="Proteomes" id="UP001172083">
    <property type="component" value="Unassembled WGS sequence"/>
</dbReference>
<comment type="similarity">
    <text evidence="1">Belongs to the Skp family.</text>
</comment>
<feature type="signal peptide" evidence="3">
    <location>
        <begin position="1"/>
        <end position="21"/>
    </location>
</feature>
<evidence type="ECO:0000313" key="5">
    <source>
        <dbReference type="Proteomes" id="UP001172083"/>
    </source>
</evidence>
<feature type="chain" id="PRO_5045172998" evidence="3">
    <location>
        <begin position="22"/>
        <end position="180"/>
    </location>
</feature>